<dbReference type="GO" id="GO:0003677">
    <property type="term" value="F:DNA binding"/>
    <property type="evidence" value="ECO:0007669"/>
    <property type="project" value="UniProtKB-KW"/>
</dbReference>
<name>A0A9D1RCD4_9FIRM</name>
<reference evidence="3" key="1">
    <citation type="journal article" date="2021" name="PeerJ">
        <title>Extensive microbial diversity within the chicken gut microbiome revealed by metagenomics and culture.</title>
        <authorList>
            <person name="Gilroy R."/>
            <person name="Ravi A."/>
            <person name="Getino M."/>
            <person name="Pursley I."/>
            <person name="Horton D.L."/>
            <person name="Alikhan N.F."/>
            <person name="Baker D."/>
            <person name="Gharbi K."/>
            <person name="Hall N."/>
            <person name="Watson M."/>
            <person name="Adriaenssens E.M."/>
            <person name="Foster-Nyarko E."/>
            <person name="Jarju S."/>
            <person name="Secka A."/>
            <person name="Antonio M."/>
            <person name="Oren A."/>
            <person name="Chaudhuri R.R."/>
            <person name="La Ragione R."/>
            <person name="Hildebrand F."/>
            <person name="Pallen M.J."/>
        </authorList>
    </citation>
    <scope>NUCLEOTIDE SEQUENCE</scope>
    <source>
        <strain evidence="3">421</strain>
    </source>
</reference>
<dbReference type="PANTHER" id="PTHR46558">
    <property type="entry name" value="TRACRIPTIONAL REGULATORY PROTEIN-RELATED-RELATED"/>
    <property type="match status" value="1"/>
</dbReference>
<dbReference type="SMART" id="SM00530">
    <property type="entry name" value="HTH_XRE"/>
    <property type="match status" value="1"/>
</dbReference>
<reference evidence="3" key="2">
    <citation type="submission" date="2021-04" db="EMBL/GenBank/DDBJ databases">
        <authorList>
            <person name="Gilroy R."/>
        </authorList>
    </citation>
    <scope>NUCLEOTIDE SEQUENCE</scope>
    <source>
        <strain evidence="3">421</strain>
    </source>
</reference>
<dbReference type="EMBL" id="DXGE01000018">
    <property type="protein sequence ID" value="HIW85671.1"/>
    <property type="molecule type" value="Genomic_DNA"/>
</dbReference>
<gene>
    <name evidence="3" type="ORF">IAA48_04170</name>
</gene>
<evidence type="ECO:0000256" key="1">
    <source>
        <dbReference type="ARBA" id="ARBA00023125"/>
    </source>
</evidence>
<evidence type="ECO:0000313" key="3">
    <source>
        <dbReference type="EMBL" id="HIW85671.1"/>
    </source>
</evidence>
<dbReference type="InterPro" id="IPR001387">
    <property type="entry name" value="Cro/C1-type_HTH"/>
</dbReference>
<comment type="caution">
    <text evidence="3">The sequence shown here is derived from an EMBL/GenBank/DDBJ whole genome shotgun (WGS) entry which is preliminary data.</text>
</comment>
<dbReference type="AlphaFoldDB" id="A0A9D1RCD4"/>
<dbReference type="PROSITE" id="PS50943">
    <property type="entry name" value="HTH_CROC1"/>
    <property type="match status" value="1"/>
</dbReference>
<evidence type="ECO:0000313" key="4">
    <source>
        <dbReference type="Proteomes" id="UP000824205"/>
    </source>
</evidence>
<evidence type="ECO:0000259" key="2">
    <source>
        <dbReference type="PROSITE" id="PS50943"/>
    </source>
</evidence>
<feature type="domain" description="HTH cro/C1-type" evidence="2">
    <location>
        <begin position="8"/>
        <end position="62"/>
    </location>
</feature>
<dbReference type="Pfam" id="PF01381">
    <property type="entry name" value="HTH_3"/>
    <property type="match status" value="1"/>
</dbReference>
<protein>
    <submittedName>
        <fullName evidence="3">Helix-turn-helix domain-containing protein</fullName>
    </submittedName>
</protein>
<dbReference type="SUPFAM" id="SSF47413">
    <property type="entry name" value="lambda repressor-like DNA-binding domains"/>
    <property type="match status" value="1"/>
</dbReference>
<accession>A0A9D1RCD4</accession>
<organism evidence="3 4">
    <name type="scientific">Candidatus Eubacterium faecipullorum</name>
    <dbReference type="NCBI Taxonomy" id="2838571"/>
    <lineage>
        <taxon>Bacteria</taxon>
        <taxon>Bacillati</taxon>
        <taxon>Bacillota</taxon>
        <taxon>Clostridia</taxon>
        <taxon>Eubacteriales</taxon>
        <taxon>Eubacteriaceae</taxon>
        <taxon>Eubacterium</taxon>
    </lineage>
</organism>
<keyword evidence="1" id="KW-0238">DNA-binding</keyword>
<dbReference type="Gene3D" id="1.10.260.40">
    <property type="entry name" value="lambda repressor-like DNA-binding domains"/>
    <property type="match status" value="1"/>
</dbReference>
<proteinExistence type="predicted"/>
<dbReference type="InterPro" id="IPR010982">
    <property type="entry name" value="Lambda_DNA-bd_dom_sf"/>
</dbReference>
<sequence length="82" mass="9538">MKEYCKKIKQLRIKNGYTIKELAEKLGVSPRTYSNYEKGESKIPIKHLIALCLFYNISADYILGLEKKMPTETKKEQSFDCS</sequence>
<dbReference type="Proteomes" id="UP000824205">
    <property type="component" value="Unassembled WGS sequence"/>
</dbReference>
<dbReference type="PANTHER" id="PTHR46558:SF4">
    <property type="entry name" value="DNA-BIDING PHAGE PROTEIN"/>
    <property type="match status" value="1"/>
</dbReference>
<dbReference type="CDD" id="cd00093">
    <property type="entry name" value="HTH_XRE"/>
    <property type="match status" value="1"/>
</dbReference>